<organism evidence="2 3">
    <name type="scientific">Marinobacter halodurans</name>
    <dbReference type="NCBI Taxonomy" id="2528979"/>
    <lineage>
        <taxon>Bacteria</taxon>
        <taxon>Pseudomonadati</taxon>
        <taxon>Pseudomonadota</taxon>
        <taxon>Gammaproteobacteria</taxon>
        <taxon>Pseudomonadales</taxon>
        <taxon>Marinobacteraceae</taxon>
        <taxon>Marinobacter</taxon>
    </lineage>
</organism>
<accession>A0ABY1ZEV0</accession>
<protein>
    <recommendedName>
        <fullName evidence="4">Lipoprotein</fullName>
    </recommendedName>
</protein>
<dbReference type="EMBL" id="SJDL01000144">
    <property type="protein sequence ID" value="TBW44117.1"/>
    <property type="molecule type" value="Genomic_DNA"/>
</dbReference>
<evidence type="ECO:0008006" key="4">
    <source>
        <dbReference type="Google" id="ProtNLM"/>
    </source>
</evidence>
<evidence type="ECO:0000256" key="1">
    <source>
        <dbReference type="SAM" id="SignalP"/>
    </source>
</evidence>
<keyword evidence="3" id="KW-1185">Reference proteome</keyword>
<name>A0ABY1ZEV0_9GAMM</name>
<proteinExistence type="predicted"/>
<evidence type="ECO:0000313" key="2">
    <source>
        <dbReference type="EMBL" id="TBW44117.1"/>
    </source>
</evidence>
<keyword evidence="1" id="KW-0732">Signal</keyword>
<dbReference type="RefSeq" id="WP_131484332.1">
    <property type="nucleotide sequence ID" value="NZ_SJDL01000144.1"/>
</dbReference>
<feature type="chain" id="PRO_5046131627" description="Lipoprotein" evidence="1">
    <location>
        <begin position="21"/>
        <end position="98"/>
    </location>
</feature>
<feature type="signal peptide" evidence="1">
    <location>
        <begin position="1"/>
        <end position="20"/>
    </location>
</feature>
<comment type="caution">
    <text evidence="2">The sequence shown here is derived from an EMBL/GenBank/DDBJ whole genome shotgun (WGS) entry which is preliminary data.</text>
</comment>
<reference evidence="2 3" key="1">
    <citation type="submission" date="2019-02" db="EMBL/GenBank/DDBJ databases">
        <title>Marinobacter halodurans sp. nov., a marine bacterium isolated from sea tidal flat.</title>
        <authorList>
            <person name="Yoo Y."/>
            <person name="Lee D.W."/>
            <person name="Kim B.S."/>
            <person name="Kim J.-J."/>
        </authorList>
    </citation>
    <scope>NUCLEOTIDE SEQUENCE [LARGE SCALE GENOMIC DNA]</scope>
    <source>
        <strain evidence="2 3">YJ-S3-2</strain>
    </source>
</reference>
<dbReference type="Proteomes" id="UP000313645">
    <property type="component" value="Unassembled WGS sequence"/>
</dbReference>
<evidence type="ECO:0000313" key="3">
    <source>
        <dbReference type="Proteomes" id="UP000313645"/>
    </source>
</evidence>
<sequence>MKSKTILFSMLLVLSGCASSPYTYYVKPTPIEKGVTKYKLESVHVNLREGHGAIDGDTTFSSQEELTQEFTGALEKALDANHLAEGRGSGVEMLISSV</sequence>
<gene>
    <name evidence="2" type="ORF">EZI54_23850</name>
</gene>
<dbReference type="PROSITE" id="PS51257">
    <property type="entry name" value="PROKAR_LIPOPROTEIN"/>
    <property type="match status" value="1"/>
</dbReference>